<name>A0ABD6EV52_9BILA</name>
<sequence length="284" mass="30806">MIRMRKTTNATGSRMGTPHSNSPIQRCMYEKRMRHYIILLSLLIGFLIDECGTKRIGGGSYGRGSSRGRISSPSRSGGSIFGGHSSRGVAQGYPSGGTGWGTRGSPSRGTGIGKGTFGGGSHKSTSWHRGAPTFHRSSYSKGSGIGSLARSSKFKSAIAGAAAGYLAYQAGKHLIRSAMTPMMWNNRRYYWGSNYYPSSGYGRGQMCSMPLDRSDPTFGNVYFEDGVSRPKEIVWSCNYDEYCCGYECCRRTGGSSYWGYGFGSANRGASLNLLLFVFFGLFLC</sequence>
<feature type="compositionally biased region" description="Low complexity" evidence="1">
    <location>
        <begin position="63"/>
        <end position="78"/>
    </location>
</feature>
<dbReference type="PANTHER" id="PTHR47520">
    <property type="entry name" value="CX DOMAIN-CONTAINING PROTEIN-RELATED"/>
    <property type="match status" value="1"/>
</dbReference>
<organism evidence="3 4">
    <name type="scientific">Gnathostoma spinigerum</name>
    <dbReference type="NCBI Taxonomy" id="75299"/>
    <lineage>
        <taxon>Eukaryota</taxon>
        <taxon>Metazoa</taxon>
        <taxon>Ecdysozoa</taxon>
        <taxon>Nematoda</taxon>
        <taxon>Chromadorea</taxon>
        <taxon>Rhabditida</taxon>
        <taxon>Spirurina</taxon>
        <taxon>Gnathostomatomorpha</taxon>
        <taxon>Gnathostomatoidea</taxon>
        <taxon>Gnathostomatidae</taxon>
        <taxon>Gnathostoma</taxon>
    </lineage>
</organism>
<proteinExistence type="predicted"/>
<feature type="compositionally biased region" description="Polar residues" evidence="1">
    <location>
        <begin position="7"/>
        <end position="23"/>
    </location>
</feature>
<keyword evidence="4" id="KW-1185">Reference proteome</keyword>
<reference evidence="3 4" key="1">
    <citation type="submission" date="2024-08" db="EMBL/GenBank/DDBJ databases">
        <title>Gnathostoma spinigerum genome.</title>
        <authorList>
            <person name="Gonzalez-Bertolin B."/>
            <person name="Monzon S."/>
            <person name="Zaballos A."/>
            <person name="Jimenez P."/>
            <person name="Dekumyoy P."/>
            <person name="Varona S."/>
            <person name="Cuesta I."/>
            <person name="Sumanam S."/>
            <person name="Adisakwattana P."/>
            <person name="Gasser R.B."/>
            <person name="Hernandez-Gonzalez A."/>
            <person name="Young N.D."/>
            <person name="Perteguer M.J."/>
        </authorList>
    </citation>
    <scope>NUCLEOTIDE SEQUENCE [LARGE SCALE GENOMIC DNA]</scope>
    <source>
        <strain evidence="3">AL3</strain>
        <tissue evidence="3">Liver</tissue>
    </source>
</reference>
<feature type="domain" description="CX" evidence="2">
    <location>
        <begin position="189"/>
        <end position="249"/>
    </location>
</feature>
<evidence type="ECO:0000313" key="3">
    <source>
        <dbReference type="EMBL" id="MFH4980452.1"/>
    </source>
</evidence>
<evidence type="ECO:0000256" key="1">
    <source>
        <dbReference type="SAM" id="MobiDB-lite"/>
    </source>
</evidence>
<protein>
    <recommendedName>
        <fullName evidence="2">CX domain-containing protein</fullName>
    </recommendedName>
</protein>
<feature type="region of interest" description="Disordered" evidence="1">
    <location>
        <begin position="1"/>
        <end position="23"/>
    </location>
</feature>
<feature type="region of interest" description="Disordered" evidence="1">
    <location>
        <begin position="57"/>
        <end position="132"/>
    </location>
</feature>
<evidence type="ECO:0000313" key="4">
    <source>
        <dbReference type="Proteomes" id="UP001608902"/>
    </source>
</evidence>
<dbReference type="Pfam" id="PF01705">
    <property type="entry name" value="CX"/>
    <property type="match status" value="1"/>
</dbReference>
<gene>
    <name evidence="3" type="ORF">AB6A40_007161</name>
</gene>
<comment type="caution">
    <text evidence="3">The sequence shown here is derived from an EMBL/GenBank/DDBJ whole genome shotgun (WGS) entry which is preliminary data.</text>
</comment>
<dbReference type="InterPro" id="IPR002619">
    <property type="entry name" value="CX"/>
</dbReference>
<dbReference type="Proteomes" id="UP001608902">
    <property type="component" value="Unassembled WGS sequence"/>
</dbReference>
<dbReference type="AlphaFoldDB" id="A0ABD6EV52"/>
<evidence type="ECO:0000259" key="2">
    <source>
        <dbReference type="Pfam" id="PF01705"/>
    </source>
</evidence>
<dbReference type="EMBL" id="JBGFUD010005570">
    <property type="protein sequence ID" value="MFH4980452.1"/>
    <property type="molecule type" value="Genomic_DNA"/>
</dbReference>
<accession>A0ABD6EV52</accession>
<feature type="compositionally biased region" description="Gly residues" evidence="1">
    <location>
        <begin position="110"/>
        <end position="121"/>
    </location>
</feature>